<evidence type="ECO:0000256" key="5">
    <source>
        <dbReference type="ARBA" id="ARBA00022692"/>
    </source>
</evidence>
<dbReference type="EMBL" id="AP025739">
    <property type="protein sequence ID" value="BDI33194.1"/>
    <property type="molecule type" value="Genomic_DNA"/>
</dbReference>
<dbReference type="FunCoup" id="A0A402CNX4">
    <property type="interactions" value="332"/>
</dbReference>
<dbReference type="OrthoDB" id="9809130at2"/>
<dbReference type="GO" id="GO:0042777">
    <property type="term" value="P:proton motive force-driven plasma membrane ATP synthesis"/>
    <property type="evidence" value="ECO:0007669"/>
    <property type="project" value="TreeGrafter"/>
</dbReference>
<comment type="subcellular location">
    <subcellularLocation>
        <location evidence="11 12">Cell membrane</location>
        <topology evidence="11 12">Multi-pass membrane protein</topology>
    </subcellularLocation>
    <subcellularLocation>
        <location evidence="1">Membrane</location>
        <topology evidence="1">Multi-pass membrane protein</topology>
    </subcellularLocation>
</comment>
<dbReference type="GO" id="GO:0045259">
    <property type="term" value="C:proton-transporting ATP synthase complex"/>
    <property type="evidence" value="ECO:0007669"/>
    <property type="project" value="UniProtKB-KW"/>
</dbReference>
<keyword evidence="4 11" id="KW-0138">CF(0)</keyword>
<proteinExistence type="inferred from homology"/>
<evidence type="ECO:0000256" key="7">
    <source>
        <dbReference type="ARBA" id="ARBA00022989"/>
    </source>
</evidence>
<evidence type="ECO:0000256" key="9">
    <source>
        <dbReference type="ARBA" id="ARBA00023136"/>
    </source>
</evidence>
<dbReference type="PANTHER" id="PTHR42823">
    <property type="entry name" value="ATP SYNTHASE SUBUNIT A, CHLOROPLASTIC"/>
    <property type="match status" value="1"/>
</dbReference>
<feature type="transmembrane region" description="Helical" evidence="11">
    <location>
        <begin position="129"/>
        <end position="151"/>
    </location>
</feature>
<evidence type="ECO:0000313" key="13">
    <source>
        <dbReference type="EMBL" id="BDI33194.1"/>
    </source>
</evidence>
<feature type="transmembrane region" description="Helical" evidence="11">
    <location>
        <begin position="187"/>
        <end position="207"/>
    </location>
</feature>
<feature type="transmembrane region" description="Helical" evidence="11">
    <location>
        <begin position="100"/>
        <end position="117"/>
    </location>
</feature>
<sequence length="245" mass="26896">MPTEPLEKPELWTCVIYGVMVAAILIGLGVAAFKNPQRVPGRLQNIWEVAVDGLRNLFMGLLGPGGERHVPLVMTLFMYILFCNLLSVTPLRAPTANLSTNLGLAVIVFFYVQYWSIRTKGFGGYLKHFLGPGIIPLIPLFLLTEIVGALAQPLSLAMRLYGNIYGEDYIAYVVASVVNATHIPAQFFVYLLMLFTGVLQAFIFTLLSSAYIGIATADHSHDDDHGHGHESLENRVQDAAYVPSA</sequence>
<reference evidence="13 14" key="1">
    <citation type="journal article" date="2019" name="Int. J. Syst. Evol. Microbiol.">
        <title>Capsulimonas corticalis gen. nov., sp. nov., an aerobic capsulated bacterium, of a novel bacterial order, Capsulimonadales ord. nov., of the class Armatimonadia of the phylum Armatimonadetes.</title>
        <authorList>
            <person name="Li J."/>
            <person name="Kudo C."/>
            <person name="Tonouchi A."/>
        </authorList>
    </citation>
    <scope>NUCLEOTIDE SEQUENCE [LARGE SCALE GENOMIC DNA]</scope>
    <source>
        <strain evidence="13 14">AX-7</strain>
    </source>
</reference>
<evidence type="ECO:0000256" key="6">
    <source>
        <dbReference type="ARBA" id="ARBA00022781"/>
    </source>
</evidence>
<keyword evidence="9 11" id="KW-0472">Membrane</keyword>
<keyword evidence="5 11" id="KW-0812">Transmembrane</keyword>
<feature type="transmembrane region" description="Helical" evidence="11">
    <location>
        <begin position="69"/>
        <end position="88"/>
    </location>
</feature>
<evidence type="ECO:0000256" key="12">
    <source>
        <dbReference type="RuleBase" id="RU000483"/>
    </source>
</evidence>
<dbReference type="InterPro" id="IPR035908">
    <property type="entry name" value="F0_ATP_A_sf"/>
</dbReference>
<dbReference type="NCBIfam" id="TIGR01131">
    <property type="entry name" value="ATP_synt_6_or_A"/>
    <property type="match status" value="1"/>
</dbReference>
<accession>A0A402CNX4</accession>
<evidence type="ECO:0000256" key="1">
    <source>
        <dbReference type="ARBA" id="ARBA00004141"/>
    </source>
</evidence>
<dbReference type="RefSeq" id="WP_119319139.1">
    <property type="nucleotide sequence ID" value="NZ_AP025739.1"/>
</dbReference>
<dbReference type="Pfam" id="PF00119">
    <property type="entry name" value="ATP-synt_A"/>
    <property type="match status" value="1"/>
</dbReference>
<dbReference type="AlphaFoldDB" id="A0A402CNX4"/>
<gene>
    <name evidence="11 13" type="primary">atpB</name>
    <name evidence="13" type="ORF">CCAX7_52450</name>
</gene>
<evidence type="ECO:0000313" key="14">
    <source>
        <dbReference type="Proteomes" id="UP000287394"/>
    </source>
</evidence>
<dbReference type="PROSITE" id="PS00449">
    <property type="entry name" value="ATPASE_A"/>
    <property type="match status" value="1"/>
</dbReference>
<dbReference type="Proteomes" id="UP000287394">
    <property type="component" value="Chromosome"/>
</dbReference>
<evidence type="ECO:0000256" key="3">
    <source>
        <dbReference type="ARBA" id="ARBA00022448"/>
    </source>
</evidence>
<protein>
    <recommendedName>
        <fullName evidence="11 12">ATP synthase subunit a</fullName>
    </recommendedName>
    <alternativeName>
        <fullName evidence="11">ATP synthase F0 sector subunit a</fullName>
    </alternativeName>
    <alternativeName>
        <fullName evidence="11">F-ATPase subunit 6</fullName>
    </alternativeName>
</protein>
<comment type="function">
    <text evidence="11 12">Key component of the proton channel; it plays a direct role in the translocation of protons across the membrane.</text>
</comment>
<keyword evidence="14" id="KW-1185">Reference proteome</keyword>
<evidence type="ECO:0000256" key="10">
    <source>
        <dbReference type="ARBA" id="ARBA00023310"/>
    </source>
</evidence>
<dbReference type="HAMAP" id="MF_01393">
    <property type="entry name" value="ATP_synth_a_bact"/>
    <property type="match status" value="1"/>
</dbReference>
<dbReference type="InterPro" id="IPR023011">
    <property type="entry name" value="ATP_synth_F0_asu_AS"/>
</dbReference>
<dbReference type="GO" id="GO:0046933">
    <property type="term" value="F:proton-transporting ATP synthase activity, rotational mechanism"/>
    <property type="evidence" value="ECO:0007669"/>
    <property type="project" value="UniProtKB-UniRule"/>
</dbReference>
<keyword evidence="7 11" id="KW-1133">Transmembrane helix</keyword>
<dbReference type="GO" id="GO:0005886">
    <property type="term" value="C:plasma membrane"/>
    <property type="evidence" value="ECO:0007669"/>
    <property type="project" value="UniProtKB-SubCell"/>
</dbReference>
<keyword evidence="3 11" id="KW-0813">Transport</keyword>
<dbReference type="PRINTS" id="PR00123">
    <property type="entry name" value="ATPASEA"/>
</dbReference>
<dbReference type="InterPro" id="IPR045082">
    <property type="entry name" value="ATP_syn_F0_a_bact/chloroplast"/>
</dbReference>
<evidence type="ECO:0000256" key="2">
    <source>
        <dbReference type="ARBA" id="ARBA00006810"/>
    </source>
</evidence>
<dbReference type="SUPFAM" id="SSF81336">
    <property type="entry name" value="F1F0 ATP synthase subunit A"/>
    <property type="match status" value="1"/>
</dbReference>
<dbReference type="PANTHER" id="PTHR42823:SF3">
    <property type="entry name" value="ATP SYNTHASE SUBUNIT A, CHLOROPLASTIC"/>
    <property type="match status" value="1"/>
</dbReference>
<keyword evidence="11" id="KW-1003">Cell membrane</keyword>
<dbReference type="Gene3D" id="1.20.120.220">
    <property type="entry name" value="ATP synthase, F0 complex, subunit A"/>
    <property type="match status" value="1"/>
</dbReference>
<evidence type="ECO:0000256" key="4">
    <source>
        <dbReference type="ARBA" id="ARBA00022547"/>
    </source>
</evidence>
<keyword evidence="8 11" id="KW-0406">Ion transport</keyword>
<organism evidence="13 14">
    <name type="scientific">Capsulimonas corticalis</name>
    <dbReference type="NCBI Taxonomy" id="2219043"/>
    <lineage>
        <taxon>Bacteria</taxon>
        <taxon>Bacillati</taxon>
        <taxon>Armatimonadota</taxon>
        <taxon>Armatimonadia</taxon>
        <taxon>Capsulimonadales</taxon>
        <taxon>Capsulimonadaceae</taxon>
        <taxon>Capsulimonas</taxon>
    </lineage>
</organism>
<feature type="transmembrane region" description="Helical" evidence="11">
    <location>
        <begin position="15"/>
        <end position="33"/>
    </location>
</feature>
<name>A0A402CNX4_9BACT</name>
<dbReference type="KEGG" id="ccot:CCAX7_52450"/>
<keyword evidence="10 11" id="KW-0066">ATP synthesis</keyword>
<keyword evidence="6 11" id="KW-0375">Hydrogen ion transport</keyword>
<dbReference type="InterPro" id="IPR000568">
    <property type="entry name" value="ATP_synth_F0_asu"/>
</dbReference>
<evidence type="ECO:0000256" key="8">
    <source>
        <dbReference type="ARBA" id="ARBA00023065"/>
    </source>
</evidence>
<evidence type="ECO:0000256" key="11">
    <source>
        <dbReference type="HAMAP-Rule" id="MF_01393"/>
    </source>
</evidence>
<comment type="similarity">
    <text evidence="2 11 12">Belongs to the ATPase A chain family.</text>
</comment>
<dbReference type="CDD" id="cd00310">
    <property type="entry name" value="ATP-synt_Fo_a_6"/>
    <property type="match status" value="1"/>
</dbReference>